<accession>A0A419A588</accession>
<dbReference type="OrthoDB" id="8482137at2"/>
<keyword evidence="1" id="KW-1133">Transmembrane helix</keyword>
<dbReference type="Proteomes" id="UP000283587">
    <property type="component" value="Unassembled WGS sequence"/>
</dbReference>
<evidence type="ECO:0000256" key="1">
    <source>
        <dbReference type="SAM" id="Phobius"/>
    </source>
</evidence>
<keyword evidence="1" id="KW-0472">Membrane</keyword>
<feature type="transmembrane region" description="Helical" evidence="1">
    <location>
        <begin position="12"/>
        <end position="35"/>
    </location>
</feature>
<feature type="transmembrane region" description="Helical" evidence="1">
    <location>
        <begin position="61"/>
        <end position="81"/>
    </location>
</feature>
<organism evidence="2 3">
    <name type="scientific">Paracoccus siganidrum</name>
    <dbReference type="NCBI Taxonomy" id="1276757"/>
    <lineage>
        <taxon>Bacteria</taxon>
        <taxon>Pseudomonadati</taxon>
        <taxon>Pseudomonadota</taxon>
        <taxon>Alphaproteobacteria</taxon>
        <taxon>Rhodobacterales</taxon>
        <taxon>Paracoccaceae</taxon>
        <taxon>Paracoccus</taxon>
    </lineage>
</organism>
<comment type="caution">
    <text evidence="2">The sequence shown here is derived from an EMBL/GenBank/DDBJ whole genome shotgun (WGS) entry which is preliminary data.</text>
</comment>
<dbReference type="AlphaFoldDB" id="A0A419A588"/>
<dbReference type="EMBL" id="QZEW01000056">
    <property type="protein sequence ID" value="RJL10868.1"/>
    <property type="molecule type" value="Genomic_DNA"/>
</dbReference>
<keyword evidence="3" id="KW-1185">Reference proteome</keyword>
<feature type="transmembrane region" description="Helical" evidence="1">
    <location>
        <begin position="88"/>
        <end position="108"/>
    </location>
</feature>
<dbReference type="RefSeq" id="WP_119898685.1">
    <property type="nucleotide sequence ID" value="NZ_QNRC01000036.1"/>
</dbReference>
<evidence type="ECO:0000313" key="3">
    <source>
        <dbReference type="Proteomes" id="UP000283587"/>
    </source>
</evidence>
<name>A0A419A588_9RHOB</name>
<proteinExistence type="predicted"/>
<sequence length="112" mass="12103">MVSPSAAAPLHSLLLGIYLAATTLVAVLICLAWFMSPLGLGFAEWPEDPGQRRLALRLFEISYHLGLPVLIVTQLASAWLAARGRRKLAFLLPAMSIGSFGILIKLFLAQMG</sequence>
<reference evidence="3" key="1">
    <citation type="submission" date="2018-09" db="EMBL/GenBank/DDBJ databases">
        <title>Paracoccus onubensis nov. sp. a moderate halophilic bacterium isolated from Gruta de las Maravillas (Aracena, Spain).</title>
        <authorList>
            <person name="Jurado V."/>
            <person name="Gutierrez-Patricio S."/>
            <person name="Gonzalez-Pimentel J.L."/>
            <person name="Miller A.Z."/>
            <person name="Laiz L."/>
            <person name="Saiz-Jimenez C."/>
        </authorList>
    </citation>
    <scope>NUCLEOTIDE SEQUENCE [LARGE SCALE GENOMIC DNA]</scope>
    <source>
        <strain evidence="3">DSM 26381</strain>
    </source>
</reference>
<evidence type="ECO:0000313" key="2">
    <source>
        <dbReference type="EMBL" id="RJL10868.1"/>
    </source>
</evidence>
<protein>
    <submittedName>
        <fullName evidence="2">Uncharacterized protein</fullName>
    </submittedName>
</protein>
<gene>
    <name evidence="2" type="ORF">D3P05_13515</name>
</gene>
<keyword evidence="1" id="KW-0812">Transmembrane</keyword>